<keyword evidence="2" id="KW-0812">Transmembrane</keyword>
<evidence type="ECO:0000313" key="5">
    <source>
        <dbReference type="Proteomes" id="UP001525379"/>
    </source>
</evidence>
<evidence type="ECO:0000256" key="2">
    <source>
        <dbReference type="SAM" id="Phobius"/>
    </source>
</evidence>
<sequence>MTTRTMARRLRPTRRAWGLLVVGLMSVLIAYLIGRQMLLLVGLFLIGLPLLALALRAVFRPKIELERTVFPRTIAVGDRLRVVEELQNRAFISLEPVSYFDLTPGARRSAVGGVLPSIAGRWHPNANKRRRRIAFSLDSLLRGVHDVGPLYLDNVDALGLTRRVIEIGEPVTVQVWPRLHPLDELELPAIRSGGDVETGIALAGDSDDVLTREYRHGDPMRRIHWRATARSGELRVRQEEHHAEVSSIVILDTAPTPEAPARVEDATLFDIMDAAGDDSQAPIDHALEQAVSIAASLVAHLHARGYETELLHTHEWETEREGSASFRTAAEDPIEPVMHHFMSVQPADAASGAEPLLDEIQSRAARIGKAPVFVVHRAMDAEHTAQLSRLGAQATPGVLILVAEGPISLPLQPFLDEGWEVLLVHARARNPWASMTRYPGERTAAKRRASATTVRTASHTARGDLR</sequence>
<dbReference type="PANTHER" id="PTHR34351">
    <property type="entry name" value="SLR1927 PROTEIN-RELATED"/>
    <property type="match status" value="1"/>
</dbReference>
<reference evidence="4 5" key="1">
    <citation type="submission" date="2022-04" db="EMBL/GenBank/DDBJ databases">
        <title>Human microbiome associated bacterial genomes.</title>
        <authorList>
            <person name="Sandstrom S."/>
            <person name="Salamzade R."/>
            <person name="Kalan L.R."/>
        </authorList>
    </citation>
    <scope>NUCLEOTIDE SEQUENCE [LARGE SCALE GENOMIC DNA]</scope>
    <source>
        <strain evidence="5">p3-SID1799</strain>
    </source>
</reference>
<feature type="transmembrane region" description="Helical" evidence="2">
    <location>
        <begin position="39"/>
        <end position="59"/>
    </location>
</feature>
<feature type="transmembrane region" description="Helical" evidence="2">
    <location>
        <begin position="16"/>
        <end position="33"/>
    </location>
</feature>
<feature type="domain" description="DUF58" evidence="3">
    <location>
        <begin position="211"/>
        <end position="255"/>
    </location>
</feature>
<keyword evidence="2" id="KW-0472">Membrane</keyword>
<gene>
    <name evidence="4" type="ORF">M3D15_00665</name>
</gene>
<organism evidence="4 5">
    <name type="scientific">Pseudoclavibacter albus</name>
    <dbReference type="NCBI Taxonomy" id="272241"/>
    <lineage>
        <taxon>Bacteria</taxon>
        <taxon>Bacillati</taxon>
        <taxon>Actinomycetota</taxon>
        <taxon>Actinomycetes</taxon>
        <taxon>Micrococcales</taxon>
        <taxon>Microbacteriaceae</taxon>
        <taxon>Pseudoclavibacter</taxon>
    </lineage>
</organism>
<dbReference type="Proteomes" id="UP001525379">
    <property type="component" value="Unassembled WGS sequence"/>
</dbReference>
<proteinExistence type="predicted"/>
<dbReference type="PANTHER" id="PTHR34351:SF1">
    <property type="entry name" value="SLR1927 PROTEIN"/>
    <property type="match status" value="1"/>
</dbReference>
<dbReference type="Pfam" id="PF01882">
    <property type="entry name" value="DUF58"/>
    <property type="match status" value="1"/>
</dbReference>
<keyword evidence="2" id="KW-1133">Transmembrane helix</keyword>
<dbReference type="InterPro" id="IPR002881">
    <property type="entry name" value="DUF58"/>
</dbReference>
<feature type="compositionally biased region" description="Low complexity" evidence="1">
    <location>
        <begin position="450"/>
        <end position="460"/>
    </location>
</feature>
<keyword evidence="5" id="KW-1185">Reference proteome</keyword>
<evidence type="ECO:0000256" key="1">
    <source>
        <dbReference type="SAM" id="MobiDB-lite"/>
    </source>
</evidence>
<feature type="region of interest" description="Disordered" evidence="1">
    <location>
        <begin position="440"/>
        <end position="466"/>
    </location>
</feature>
<evidence type="ECO:0000313" key="4">
    <source>
        <dbReference type="EMBL" id="MCT2041861.1"/>
    </source>
</evidence>
<dbReference type="RefSeq" id="WP_260103626.1">
    <property type="nucleotide sequence ID" value="NZ_JALXSQ010000002.1"/>
</dbReference>
<dbReference type="EMBL" id="JALXSQ010000002">
    <property type="protein sequence ID" value="MCT2041861.1"/>
    <property type="molecule type" value="Genomic_DNA"/>
</dbReference>
<evidence type="ECO:0000259" key="3">
    <source>
        <dbReference type="Pfam" id="PF01882"/>
    </source>
</evidence>
<comment type="caution">
    <text evidence="4">The sequence shown here is derived from an EMBL/GenBank/DDBJ whole genome shotgun (WGS) entry which is preliminary data.</text>
</comment>
<protein>
    <submittedName>
        <fullName evidence="4">DUF58 domain-containing protein</fullName>
    </submittedName>
</protein>
<accession>A0ABT2HU71</accession>
<name>A0ABT2HU71_9MICO</name>